<reference evidence="7" key="1">
    <citation type="submission" date="2017-11" db="EMBL/GenBank/DDBJ databases">
        <authorList>
            <person name="Lima N.C."/>
            <person name="Parody-Merino A.M."/>
            <person name="Battley P.F."/>
            <person name="Fidler A.E."/>
            <person name="Prosdocimi F."/>
        </authorList>
    </citation>
    <scope>NUCLEOTIDE SEQUENCE [LARGE SCALE GENOMIC DNA]</scope>
</reference>
<evidence type="ECO:0000313" key="6">
    <source>
        <dbReference type="EMBL" id="PKU31990.1"/>
    </source>
</evidence>
<dbReference type="SFLD" id="SFLDS00032">
    <property type="entry name" value="Radical_SAM_3-amino-3-carboxyp"/>
    <property type="match status" value="1"/>
</dbReference>
<proteinExistence type="inferred from homology"/>
<organism evidence="6 7">
    <name type="scientific">Limosa lapponica baueri</name>
    <dbReference type="NCBI Taxonomy" id="1758121"/>
    <lineage>
        <taxon>Eukaryota</taxon>
        <taxon>Metazoa</taxon>
        <taxon>Chordata</taxon>
        <taxon>Craniata</taxon>
        <taxon>Vertebrata</taxon>
        <taxon>Euteleostomi</taxon>
        <taxon>Archelosauria</taxon>
        <taxon>Archosauria</taxon>
        <taxon>Dinosauria</taxon>
        <taxon>Saurischia</taxon>
        <taxon>Theropoda</taxon>
        <taxon>Coelurosauria</taxon>
        <taxon>Aves</taxon>
        <taxon>Neognathae</taxon>
        <taxon>Neoaves</taxon>
        <taxon>Charadriiformes</taxon>
        <taxon>Scolopacidae</taxon>
        <taxon>Limosa</taxon>
    </lineage>
</organism>
<dbReference type="Gene3D" id="3.40.50.11850">
    <property type="entry name" value="Diphthamide synthesis DPH1/DPH2 domain 2"/>
    <property type="match status" value="1"/>
</dbReference>
<dbReference type="Proteomes" id="UP000233556">
    <property type="component" value="Unassembled WGS sequence"/>
</dbReference>
<dbReference type="InterPro" id="IPR042265">
    <property type="entry name" value="DPH1/DPH2_3"/>
</dbReference>
<dbReference type="GO" id="GO:0017183">
    <property type="term" value="P:protein histidyl modification to diphthamide"/>
    <property type="evidence" value="ECO:0007669"/>
    <property type="project" value="InterPro"/>
</dbReference>
<dbReference type="Pfam" id="PF01866">
    <property type="entry name" value="Diphthamide_syn"/>
    <property type="match status" value="1"/>
</dbReference>
<evidence type="ECO:0000256" key="2">
    <source>
        <dbReference type="ARBA" id="ARBA00021915"/>
    </source>
</evidence>
<dbReference type="AlphaFoldDB" id="A0A2I0TDV8"/>
<dbReference type="PANTHER" id="PTHR10762">
    <property type="entry name" value="DIPHTHAMIDE BIOSYNTHESIS PROTEIN"/>
    <property type="match status" value="1"/>
</dbReference>
<evidence type="ECO:0000256" key="1">
    <source>
        <dbReference type="ARBA" id="ARBA00010173"/>
    </source>
</evidence>
<dbReference type="GO" id="GO:0090560">
    <property type="term" value="F:2-(3-amino-3-carboxypropyl)histidine synthase activity"/>
    <property type="evidence" value="ECO:0007669"/>
    <property type="project" value="InterPro"/>
</dbReference>
<gene>
    <name evidence="6" type="ORF">llap_17706</name>
</gene>
<sequence>MAASVRVGSAAPVPATVRGPARRAAQQIPEEILGNVELREAAEALPRNYNFEIPKTIWRIRQARAKKASQELRSQYKVCVPQCKPLSPGEILGCTSPKLAQDTDAIVYLGDGRFHLESIMIANPGIPAYRYDPYSKVFSQEHYSHDRMHRARQDAIRTAASARCWGLILGTLGRQGSPSILQWPRCRGKGEPGTAGSTSVATGWALRAPGLSG</sequence>
<dbReference type="Gene3D" id="3.40.50.11860">
    <property type="entry name" value="Diphthamide synthesis DPH1/DPH2 domain 3"/>
    <property type="match status" value="1"/>
</dbReference>
<name>A0A2I0TDV8_LIMLA</name>
<dbReference type="OrthoDB" id="1649088at2759"/>
<keyword evidence="7" id="KW-1185">Reference proteome</keyword>
<dbReference type="PANTHER" id="PTHR10762:SF1">
    <property type="entry name" value="2-(3-AMINO-3-CARBOXYPROPYL)HISTIDINE SYNTHASE SUBUNIT 1"/>
    <property type="match status" value="1"/>
</dbReference>
<comment type="similarity">
    <text evidence="1">Belongs to the DPH1/DPH2 family. DPH1 subfamily.</text>
</comment>
<dbReference type="InterPro" id="IPR016435">
    <property type="entry name" value="DPH1/DPH2"/>
</dbReference>
<evidence type="ECO:0000313" key="7">
    <source>
        <dbReference type="Proteomes" id="UP000233556"/>
    </source>
</evidence>
<evidence type="ECO:0000256" key="3">
    <source>
        <dbReference type="ARBA" id="ARBA00031690"/>
    </source>
</evidence>
<dbReference type="InterPro" id="IPR042264">
    <property type="entry name" value="DPH1/DPH2_2"/>
</dbReference>
<accession>A0A2I0TDV8</accession>
<evidence type="ECO:0000256" key="4">
    <source>
        <dbReference type="ARBA" id="ARBA00032574"/>
    </source>
</evidence>
<protein>
    <recommendedName>
        <fullName evidence="2">2-(3-amino-3-carboxypropyl)histidine synthase subunit 1</fullName>
    </recommendedName>
    <alternativeName>
        <fullName evidence="4">Diphthamide biosynthesis protein 1</fullName>
    </alternativeName>
    <alternativeName>
        <fullName evidence="5">Diphtheria toxin resistance protein 1</fullName>
    </alternativeName>
    <alternativeName>
        <fullName evidence="3">S-adenosyl-L-methionine:L-histidine 3-amino-3-carboxypropyltransferase 1</fullName>
    </alternativeName>
</protein>
<evidence type="ECO:0000256" key="5">
    <source>
        <dbReference type="ARBA" id="ARBA00032789"/>
    </source>
</evidence>
<dbReference type="EMBL" id="KZ511966">
    <property type="protein sequence ID" value="PKU31990.1"/>
    <property type="molecule type" value="Genomic_DNA"/>
</dbReference>
<reference evidence="7" key="2">
    <citation type="submission" date="2017-12" db="EMBL/GenBank/DDBJ databases">
        <title>Genome sequence of the Bar-tailed Godwit (Limosa lapponica baueri).</title>
        <authorList>
            <person name="Lima N.C.B."/>
            <person name="Parody-Merino A.M."/>
            <person name="Battley P.F."/>
            <person name="Fidler A.E."/>
            <person name="Prosdocimi F."/>
        </authorList>
    </citation>
    <scope>NUCLEOTIDE SEQUENCE [LARGE SCALE GENOMIC DNA]</scope>
</reference>
<dbReference type="NCBIfam" id="TIGR00322">
    <property type="entry name" value="diphth2_R"/>
    <property type="match status" value="1"/>
</dbReference>